<dbReference type="SUPFAM" id="SSF50249">
    <property type="entry name" value="Nucleic acid-binding proteins"/>
    <property type="match status" value="1"/>
</dbReference>
<reference evidence="1" key="2">
    <citation type="submission" date="2017-02" db="EMBL/GenBank/DDBJ databases">
        <title>WGS assembly of Sorghum bicolor.</title>
        <authorList>
            <person name="Paterson A."/>
            <person name="Mullet J."/>
            <person name="Bowers J."/>
            <person name="Bruggmann R."/>
            <person name="Dubchak I."/>
            <person name="Grimwood J."/>
            <person name="Gundlach H."/>
            <person name="Haberer G."/>
            <person name="Hellsten U."/>
            <person name="Mitros T."/>
            <person name="Poliakov A."/>
            <person name="Schmutz J."/>
            <person name="Spannagl M."/>
            <person name="Tang H."/>
            <person name="Wang X."/>
            <person name="Wicker T."/>
            <person name="Bharti A."/>
            <person name="Chapman J."/>
            <person name="Feltus F."/>
            <person name="Gowik U."/>
            <person name="Grigoriev I."/>
            <person name="Lyons E."/>
            <person name="Maher C."/>
            <person name="Martis M."/>
            <person name="Narechania A."/>
            <person name="Otillar R."/>
            <person name="Penning B."/>
            <person name="Salamov A."/>
            <person name="Wang Y."/>
            <person name="Zhang L."/>
            <person name="Carpita N."/>
            <person name="Freeling M."/>
            <person name="Gingle A."/>
            <person name="Hash C."/>
            <person name="Keller B."/>
            <person name="Klein P."/>
            <person name="Kresovich S."/>
            <person name="Mccann M."/>
            <person name="Ming R."/>
            <person name="Peterson D."/>
            <person name="Rahman M."/>
            <person name="Ware D."/>
            <person name="Westhoff P."/>
            <person name="Mayer K."/>
            <person name="Messing J."/>
            <person name="Sims D."/>
            <person name="Jenkins J."/>
            <person name="Shu S."/>
            <person name="Rokhsar D."/>
        </authorList>
    </citation>
    <scope>NUCLEOTIDE SEQUENCE</scope>
</reference>
<organism evidence="1 2">
    <name type="scientific">Sorghum bicolor</name>
    <name type="common">Sorghum</name>
    <name type="synonym">Sorghum vulgare</name>
    <dbReference type="NCBI Taxonomy" id="4558"/>
    <lineage>
        <taxon>Eukaryota</taxon>
        <taxon>Viridiplantae</taxon>
        <taxon>Streptophyta</taxon>
        <taxon>Embryophyta</taxon>
        <taxon>Tracheophyta</taxon>
        <taxon>Spermatophyta</taxon>
        <taxon>Magnoliopsida</taxon>
        <taxon>Liliopsida</taxon>
        <taxon>Poales</taxon>
        <taxon>Poaceae</taxon>
        <taxon>PACMAD clade</taxon>
        <taxon>Panicoideae</taxon>
        <taxon>Andropogonodae</taxon>
        <taxon>Andropogoneae</taxon>
        <taxon>Sorghinae</taxon>
        <taxon>Sorghum</taxon>
    </lineage>
</organism>
<proteinExistence type="predicted"/>
<evidence type="ECO:0000313" key="1">
    <source>
        <dbReference type="EMBL" id="KXG19366.1"/>
    </source>
</evidence>
<evidence type="ECO:0000313" key="2">
    <source>
        <dbReference type="Proteomes" id="UP000000768"/>
    </source>
</evidence>
<protein>
    <submittedName>
        <fullName evidence="1">Uncharacterized protein</fullName>
    </submittedName>
</protein>
<dbReference type="PANTHER" id="PTHR47165">
    <property type="entry name" value="OS03G0429900 PROTEIN"/>
    <property type="match status" value="1"/>
</dbReference>
<gene>
    <name evidence="1" type="ORF">SORBI_3010G049000</name>
</gene>
<accession>A0A194YIE0</accession>
<dbReference type="InterPro" id="IPR012340">
    <property type="entry name" value="NA-bd_OB-fold"/>
</dbReference>
<dbReference type="Proteomes" id="UP000000768">
    <property type="component" value="Chromosome 10"/>
</dbReference>
<keyword evidence="2" id="KW-1185">Reference proteome</keyword>
<dbReference type="InParanoid" id="A0A194YIE0"/>
<dbReference type="EMBL" id="CM000769">
    <property type="protein sequence ID" value="KXG19369.1"/>
    <property type="molecule type" value="Genomic_DNA"/>
</dbReference>
<dbReference type="Gramene" id="KXG19366">
    <property type="protein sequence ID" value="KXG19366"/>
    <property type="gene ID" value="SORBI_3010G049000"/>
</dbReference>
<dbReference type="PANTHER" id="PTHR47165:SF4">
    <property type="entry name" value="OS03G0429900 PROTEIN"/>
    <property type="match status" value="1"/>
</dbReference>
<dbReference type="ExpressionAtlas" id="A0A194YIE0">
    <property type="expression patterns" value="baseline and differential"/>
</dbReference>
<dbReference type="Gramene" id="KXG19369">
    <property type="protein sequence ID" value="KXG19369"/>
    <property type="gene ID" value="SORBI_3010G049000"/>
</dbReference>
<dbReference type="Gene3D" id="2.40.50.140">
    <property type="entry name" value="Nucleic acid-binding proteins"/>
    <property type="match status" value="1"/>
</dbReference>
<name>A0A194YIE0_SORBI</name>
<dbReference type="EMBL" id="CM000769">
    <property type="protein sequence ID" value="KXG19366.1"/>
    <property type="molecule type" value="Genomic_DNA"/>
</dbReference>
<reference evidence="2" key="3">
    <citation type="journal article" date="2018" name="Plant J.">
        <title>The Sorghum bicolor reference genome: improved assembly, gene annotations, a transcriptome atlas, and signatures of genome organization.</title>
        <authorList>
            <person name="McCormick R.F."/>
            <person name="Truong S.K."/>
            <person name="Sreedasyam A."/>
            <person name="Jenkins J."/>
            <person name="Shu S."/>
            <person name="Sims D."/>
            <person name="Kennedy M."/>
            <person name="Amirebrahimi M."/>
            <person name="Weers B.D."/>
            <person name="McKinley B."/>
            <person name="Mattison A."/>
            <person name="Morishige D.T."/>
            <person name="Grimwood J."/>
            <person name="Schmutz J."/>
            <person name="Mullet J.E."/>
        </authorList>
    </citation>
    <scope>NUCLEOTIDE SEQUENCE [LARGE SCALE GENOMIC DNA]</scope>
    <source>
        <strain evidence="2">cv. BTx623</strain>
    </source>
</reference>
<sequence>MGPGHGVASVGQRHGFEVARPHLPPSLPHCGRTCWADQVAWTLPGLINCSSSTNMISPSIGNASMNNQRGHVSKKWWYMGCELCKKRLHNEGGSYYCQPCDCRSAIPMYKFSLIAADETAEARFFCHDIVAHHLICRNYNSLLKPISYPPGLPAQMLAIIPRKYMFPVGLTV</sequence>
<reference evidence="1 2" key="1">
    <citation type="journal article" date="2009" name="Nature">
        <title>The Sorghum bicolor genome and the diversification of grasses.</title>
        <authorList>
            <person name="Paterson A.H."/>
            <person name="Bowers J.E."/>
            <person name="Bruggmann R."/>
            <person name="Dubchak I."/>
            <person name="Grimwood J."/>
            <person name="Gundlach H."/>
            <person name="Haberer G."/>
            <person name="Hellsten U."/>
            <person name="Mitros T."/>
            <person name="Poliakov A."/>
            <person name="Schmutz J."/>
            <person name="Spannagl M."/>
            <person name="Tang H."/>
            <person name="Wang X."/>
            <person name="Wicker T."/>
            <person name="Bharti A.K."/>
            <person name="Chapman J."/>
            <person name="Feltus F.A."/>
            <person name="Gowik U."/>
            <person name="Grigoriev I.V."/>
            <person name="Lyons E."/>
            <person name="Maher C.A."/>
            <person name="Martis M."/>
            <person name="Narechania A."/>
            <person name="Otillar R.P."/>
            <person name="Penning B.W."/>
            <person name="Salamov A.A."/>
            <person name="Wang Y."/>
            <person name="Zhang L."/>
            <person name="Carpita N.C."/>
            <person name="Freeling M."/>
            <person name="Gingle A.R."/>
            <person name="Hash C.T."/>
            <person name="Keller B."/>
            <person name="Klein P."/>
            <person name="Kresovich S."/>
            <person name="McCann M.C."/>
            <person name="Ming R."/>
            <person name="Peterson D.G."/>
            <person name="Mehboob-ur-Rahman"/>
            <person name="Ware D."/>
            <person name="Westhoff P."/>
            <person name="Mayer K.F."/>
            <person name="Messing J."/>
            <person name="Rokhsar D.S."/>
        </authorList>
    </citation>
    <scope>NUCLEOTIDE SEQUENCE [LARGE SCALE GENOMIC DNA]</scope>
    <source>
        <strain evidence="2">cv. BTx623</strain>
    </source>
</reference>
<dbReference type="AlphaFoldDB" id="A0A194YIE0"/>